<keyword evidence="24" id="KW-1185">Reference proteome</keyword>
<dbReference type="CDD" id="cd04905">
    <property type="entry name" value="ACT_CM-PDT"/>
    <property type="match status" value="1"/>
</dbReference>
<evidence type="ECO:0000256" key="3">
    <source>
        <dbReference type="ARBA" id="ARBA00004496"/>
    </source>
</evidence>
<feature type="domain" description="Chorismate mutase" evidence="20">
    <location>
        <begin position="1"/>
        <end position="88"/>
    </location>
</feature>
<dbReference type="PIRSF" id="PIRSF001500">
    <property type="entry name" value="Chor_mut_pdt_Ppr"/>
    <property type="match status" value="1"/>
</dbReference>
<evidence type="ECO:0000256" key="2">
    <source>
        <dbReference type="ARBA" id="ARBA00002364"/>
    </source>
</evidence>
<evidence type="ECO:0000256" key="7">
    <source>
        <dbReference type="ARBA" id="ARBA00014401"/>
    </source>
</evidence>
<keyword evidence="9" id="KW-0963">Cytoplasm</keyword>
<dbReference type="Gene3D" id="3.30.70.260">
    <property type="match status" value="1"/>
</dbReference>
<dbReference type="SUPFAM" id="SSF55021">
    <property type="entry name" value="ACT-like"/>
    <property type="match status" value="1"/>
</dbReference>
<evidence type="ECO:0000259" key="21">
    <source>
        <dbReference type="PROSITE" id="PS51171"/>
    </source>
</evidence>
<keyword evidence="12" id="KW-0584">Phenylalanine biosynthesis</keyword>
<dbReference type="Proteomes" id="UP000482209">
    <property type="component" value="Unassembled WGS sequence"/>
</dbReference>
<keyword evidence="11" id="KW-0057">Aromatic amino acid biosynthesis</keyword>
<feature type="domain" description="Prephenate dehydratase" evidence="21">
    <location>
        <begin position="110"/>
        <end position="287"/>
    </location>
</feature>
<dbReference type="InterPro" id="IPR008242">
    <property type="entry name" value="Chor_mutase/pphenate_deHydtase"/>
</dbReference>
<evidence type="ECO:0000256" key="4">
    <source>
        <dbReference type="ARBA" id="ARBA00004741"/>
    </source>
</evidence>
<dbReference type="EC" id="4.2.1.51" evidence="6"/>
<comment type="catalytic activity">
    <reaction evidence="1">
        <text>chorismate = prephenate</text>
        <dbReference type="Rhea" id="RHEA:13897"/>
        <dbReference type="ChEBI" id="CHEBI:29748"/>
        <dbReference type="ChEBI" id="CHEBI:29934"/>
        <dbReference type="EC" id="5.4.99.5"/>
    </reaction>
</comment>
<gene>
    <name evidence="23" type="ORF">FYJ58_11165</name>
</gene>
<dbReference type="GO" id="GO:0004106">
    <property type="term" value="F:chorismate mutase activity"/>
    <property type="evidence" value="ECO:0007669"/>
    <property type="project" value="UniProtKB-EC"/>
</dbReference>
<dbReference type="SMART" id="SM00830">
    <property type="entry name" value="CM_2"/>
    <property type="match status" value="1"/>
</dbReference>
<dbReference type="Gene3D" id="3.40.190.10">
    <property type="entry name" value="Periplasmic binding protein-like II"/>
    <property type="match status" value="2"/>
</dbReference>
<evidence type="ECO:0000313" key="24">
    <source>
        <dbReference type="Proteomes" id="UP000482209"/>
    </source>
</evidence>
<keyword evidence="13 23" id="KW-0413">Isomerase</keyword>
<evidence type="ECO:0000256" key="16">
    <source>
        <dbReference type="ARBA" id="ARBA00031175"/>
    </source>
</evidence>
<dbReference type="NCBIfam" id="TIGR01805">
    <property type="entry name" value="CM_mono_grmpos"/>
    <property type="match status" value="1"/>
</dbReference>
<comment type="pathway">
    <text evidence="5">Metabolic intermediate biosynthesis; prephenate biosynthesis; prephenate from chorismate: step 1/1.</text>
</comment>
<evidence type="ECO:0000256" key="10">
    <source>
        <dbReference type="ARBA" id="ARBA00022605"/>
    </source>
</evidence>
<dbReference type="InterPro" id="IPR018528">
    <property type="entry name" value="Preph_deHydtase_CS"/>
</dbReference>
<comment type="pathway">
    <text evidence="4">Amino-acid biosynthesis; L-phenylalanine biosynthesis; phenylpyruvate from prephenate: step 1/1.</text>
</comment>
<dbReference type="CDD" id="cd13631">
    <property type="entry name" value="PBP2_Ct-PDT_like"/>
    <property type="match status" value="1"/>
</dbReference>
<dbReference type="InterPro" id="IPR011279">
    <property type="entry name" value="Chorismate_mutase_GmP"/>
</dbReference>
<keyword evidence="15" id="KW-0511">Multifunctional enzyme</keyword>
<dbReference type="GO" id="GO:0046417">
    <property type="term" value="P:chorismate metabolic process"/>
    <property type="evidence" value="ECO:0007669"/>
    <property type="project" value="InterPro"/>
</dbReference>
<dbReference type="PROSITE" id="PS51671">
    <property type="entry name" value="ACT"/>
    <property type="match status" value="1"/>
</dbReference>
<feature type="domain" description="ACT" evidence="22">
    <location>
        <begin position="299"/>
        <end position="378"/>
    </location>
</feature>
<evidence type="ECO:0000256" key="12">
    <source>
        <dbReference type="ARBA" id="ARBA00023222"/>
    </source>
</evidence>
<comment type="subcellular location">
    <subcellularLocation>
        <location evidence="3">Cytoplasm</location>
    </subcellularLocation>
</comment>
<evidence type="ECO:0000256" key="18">
    <source>
        <dbReference type="ARBA" id="ARBA00047848"/>
    </source>
</evidence>
<proteinExistence type="predicted"/>
<dbReference type="AlphaFoldDB" id="A0A6L5XZY7"/>
<dbReference type="InterPro" id="IPR002701">
    <property type="entry name" value="CM_II_prokaryot"/>
</dbReference>
<evidence type="ECO:0000256" key="13">
    <source>
        <dbReference type="ARBA" id="ARBA00023235"/>
    </source>
</evidence>
<dbReference type="EMBL" id="VUMT01000018">
    <property type="protein sequence ID" value="MSS64430.1"/>
    <property type="molecule type" value="Genomic_DNA"/>
</dbReference>
<feature type="site" description="Essential for prephenate dehydratase activity" evidence="19">
    <location>
        <position position="280"/>
    </location>
</feature>
<reference evidence="23 24" key="1">
    <citation type="submission" date="2019-08" db="EMBL/GenBank/DDBJ databases">
        <title>In-depth cultivation of the pig gut microbiome towards novel bacterial diversity and tailored functional studies.</title>
        <authorList>
            <person name="Wylensek D."/>
            <person name="Hitch T.C.A."/>
            <person name="Clavel T."/>
        </authorList>
    </citation>
    <scope>NUCLEOTIDE SEQUENCE [LARGE SCALE GENOMIC DNA]</scope>
    <source>
        <strain evidence="23 24">WCA-693-APC-MOT-I</strain>
    </source>
</reference>
<evidence type="ECO:0000256" key="19">
    <source>
        <dbReference type="PIRSR" id="PIRSR001500-2"/>
    </source>
</evidence>
<comment type="catalytic activity">
    <reaction evidence="18">
        <text>prephenate + H(+) = 3-phenylpyruvate + CO2 + H2O</text>
        <dbReference type="Rhea" id="RHEA:21648"/>
        <dbReference type="ChEBI" id="CHEBI:15377"/>
        <dbReference type="ChEBI" id="CHEBI:15378"/>
        <dbReference type="ChEBI" id="CHEBI:16526"/>
        <dbReference type="ChEBI" id="CHEBI:18005"/>
        <dbReference type="ChEBI" id="CHEBI:29934"/>
        <dbReference type="EC" id="4.2.1.51"/>
    </reaction>
</comment>
<evidence type="ECO:0000256" key="6">
    <source>
        <dbReference type="ARBA" id="ARBA00013147"/>
    </source>
</evidence>
<dbReference type="GO" id="GO:0009094">
    <property type="term" value="P:L-phenylalanine biosynthetic process"/>
    <property type="evidence" value="ECO:0007669"/>
    <property type="project" value="UniProtKB-UniPathway"/>
</dbReference>
<dbReference type="GO" id="GO:0004664">
    <property type="term" value="F:prephenate dehydratase activity"/>
    <property type="evidence" value="ECO:0007669"/>
    <property type="project" value="UniProtKB-EC"/>
</dbReference>
<dbReference type="InterPro" id="IPR002912">
    <property type="entry name" value="ACT_dom"/>
</dbReference>
<dbReference type="InterPro" id="IPR001086">
    <property type="entry name" value="Preph_deHydtase"/>
</dbReference>
<dbReference type="PANTHER" id="PTHR21022:SF19">
    <property type="entry name" value="PREPHENATE DEHYDRATASE-RELATED"/>
    <property type="match status" value="1"/>
</dbReference>
<dbReference type="GO" id="GO:0005737">
    <property type="term" value="C:cytoplasm"/>
    <property type="evidence" value="ECO:0007669"/>
    <property type="project" value="UniProtKB-SubCell"/>
</dbReference>
<dbReference type="InterPro" id="IPR036979">
    <property type="entry name" value="CM_dom_sf"/>
</dbReference>
<evidence type="ECO:0000256" key="8">
    <source>
        <dbReference type="ARBA" id="ARBA00021872"/>
    </source>
</evidence>
<protein>
    <recommendedName>
        <fullName evidence="7">Bifunctional chorismate mutase/prephenate dehydratase</fullName>
        <ecNumber evidence="6">4.2.1.51</ecNumber>
    </recommendedName>
    <alternativeName>
        <fullName evidence="17">Chorismate mutase-prephenate dehydratase</fullName>
    </alternativeName>
    <alternativeName>
        <fullName evidence="8">Prephenate dehydratase</fullName>
    </alternativeName>
    <alternativeName>
        <fullName evidence="16">p-protein</fullName>
    </alternativeName>
</protein>
<evidence type="ECO:0000256" key="11">
    <source>
        <dbReference type="ARBA" id="ARBA00023141"/>
    </source>
</evidence>
<evidence type="ECO:0000313" key="23">
    <source>
        <dbReference type="EMBL" id="MSS64430.1"/>
    </source>
</evidence>
<dbReference type="PROSITE" id="PS00858">
    <property type="entry name" value="PREPHENATE_DEHYDR_2"/>
    <property type="match status" value="1"/>
</dbReference>
<evidence type="ECO:0000256" key="1">
    <source>
        <dbReference type="ARBA" id="ARBA00000824"/>
    </source>
</evidence>
<dbReference type="PANTHER" id="PTHR21022">
    <property type="entry name" value="PREPHENATE DEHYDRATASE P PROTEIN"/>
    <property type="match status" value="1"/>
</dbReference>
<dbReference type="Gene3D" id="1.20.59.10">
    <property type="entry name" value="Chorismate mutase"/>
    <property type="match status" value="1"/>
</dbReference>
<name>A0A6L5XZY7_9FIRM</name>
<comment type="caution">
    <text evidence="23">The sequence shown here is derived from an EMBL/GenBank/DDBJ whole genome shotgun (WGS) entry which is preliminary data.</text>
</comment>
<keyword evidence="14" id="KW-0456">Lyase</keyword>
<dbReference type="SUPFAM" id="SSF48600">
    <property type="entry name" value="Chorismate mutase II"/>
    <property type="match status" value="1"/>
</dbReference>
<keyword evidence="10" id="KW-0028">Amino-acid biosynthesis</keyword>
<dbReference type="SUPFAM" id="SSF53850">
    <property type="entry name" value="Periplasmic binding protein-like II"/>
    <property type="match status" value="1"/>
</dbReference>
<dbReference type="UniPathway" id="UPA00120">
    <property type="reaction ID" value="UER00203"/>
</dbReference>
<accession>A0A6L5XZY7</accession>
<dbReference type="UniPathway" id="UPA00121">
    <property type="reaction ID" value="UER00345"/>
</dbReference>
<evidence type="ECO:0000256" key="9">
    <source>
        <dbReference type="ARBA" id="ARBA00022490"/>
    </source>
</evidence>
<organism evidence="23 24">
    <name type="scientific">Velocimicrobium porci</name>
    <dbReference type="NCBI Taxonomy" id="2606634"/>
    <lineage>
        <taxon>Bacteria</taxon>
        <taxon>Bacillati</taxon>
        <taxon>Bacillota</taxon>
        <taxon>Clostridia</taxon>
        <taxon>Lachnospirales</taxon>
        <taxon>Lachnospiraceae</taxon>
        <taxon>Velocimicrobium</taxon>
    </lineage>
</organism>
<evidence type="ECO:0000256" key="17">
    <source>
        <dbReference type="ARBA" id="ARBA00031520"/>
    </source>
</evidence>
<dbReference type="Pfam" id="PF00800">
    <property type="entry name" value="PDT"/>
    <property type="match status" value="1"/>
</dbReference>
<dbReference type="PROSITE" id="PS51171">
    <property type="entry name" value="PREPHENATE_DEHYDR_3"/>
    <property type="match status" value="1"/>
</dbReference>
<dbReference type="Pfam" id="PF01817">
    <property type="entry name" value="CM_2"/>
    <property type="match status" value="1"/>
</dbReference>
<dbReference type="RefSeq" id="WP_154519820.1">
    <property type="nucleotide sequence ID" value="NZ_VUMT01000018.1"/>
</dbReference>
<evidence type="ECO:0000259" key="22">
    <source>
        <dbReference type="PROSITE" id="PS51671"/>
    </source>
</evidence>
<evidence type="ECO:0000256" key="14">
    <source>
        <dbReference type="ARBA" id="ARBA00023239"/>
    </source>
</evidence>
<evidence type="ECO:0000256" key="5">
    <source>
        <dbReference type="ARBA" id="ARBA00004817"/>
    </source>
</evidence>
<comment type="function">
    <text evidence="2">Catalyzes the Claisen rearrangement of chorismate to prephenate and the decarboxylation/dehydration of prephenate to phenylpyruvate.</text>
</comment>
<evidence type="ECO:0000259" key="20">
    <source>
        <dbReference type="PROSITE" id="PS51168"/>
    </source>
</evidence>
<sequence>MPDLSKTREKIDSVDRQIVALFEERMALAKEVAEYKIQTGKPVLDKNREQQKIQSLKGLVQNEYNVYPVEELFTQIMSISRKYQYSLISPTKEELPYHKLDSLPSKDTSTAVYFGEPGSYTQQAMNDYFGPSVKSFSASTFQSVMEAVHNQKADYGVLPIENSSTGGIDDIYDLLVHYDNNIIGEHVLKVDHVLAGLPGSSISDLKKVYSHPQGILQCKNFFDSHPEIKAVPYNSTSASAKRIAMEHDCSNGAIISPYAAKYYNLSILQTHLNSEYTNSTRFIVIAKEKIFLTNANKVSICFELPHKSGSLYNILSHFIYNDLNMTKIESRPIQGKPWEYRFFVDFEGNLTNPGVKNAIYGIKEEAVSLKILGNFQTI</sequence>
<dbReference type="PROSITE" id="PS51168">
    <property type="entry name" value="CHORISMATE_MUT_2"/>
    <property type="match status" value="1"/>
</dbReference>
<dbReference type="InterPro" id="IPR036263">
    <property type="entry name" value="Chorismate_II_sf"/>
</dbReference>
<dbReference type="InterPro" id="IPR045865">
    <property type="entry name" value="ACT-like_dom_sf"/>
</dbReference>
<evidence type="ECO:0000256" key="15">
    <source>
        <dbReference type="ARBA" id="ARBA00023268"/>
    </source>
</evidence>